<gene>
    <name evidence="2" type="ORF">JY500_17810</name>
</gene>
<dbReference type="RefSeq" id="WP_206254017.1">
    <property type="nucleotide sequence ID" value="NZ_CP071060.1"/>
</dbReference>
<evidence type="ECO:0000256" key="1">
    <source>
        <dbReference type="SAM" id="MobiDB-lite"/>
    </source>
</evidence>
<sequence>MNHSWAPASDTASSKAPAAAPRGVQGFIVALPTEWTRGEDNLFSNTHIATNARNEAARPDAAIALRESTSPKETAA</sequence>
<dbReference type="EMBL" id="CP071060">
    <property type="protein sequence ID" value="QSI76303.1"/>
    <property type="molecule type" value="Genomic_DNA"/>
</dbReference>
<feature type="region of interest" description="Disordered" evidence="1">
    <location>
        <begin position="1"/>
        <end position="22"/>
    </location>
</feature>
<protein>
    <submittedName>
        <fullName evidence="2">Uncharacterized protein</fullName>
    </submittedName>
</protein>
<organism evidence="2 3">
    <name type="scientific">Niveibacterium microcysteis</name>
    <dbReference type="NCBI Taxonomy" id="2811415"/>
    <lineage>
        <taxon>Bacteria</taxon>
        <taxon>Pseudomonadati</taxon>
        <taxon>Pseudomonadota</taxon>
        <taxon>Betaproteobacteria</taxon>
        <taxon>Rhodocyclales</taxon>
        <taxon>Rhodocyclaceae</taxon>
        <taxon>Niveibacterium</taxon>
    </lineage>
</organism>
<proteinExistence type="predicted"/>
<dbReference type="Proteomes" id="UP000663570">
    <property type="component" value="Chromosome"/>
</dbReference>
<evidence type="ECO:0000313" key="2">
    <source>
        <dbReference type="EMBL" id="QSI76303.1"/>
    </source>
</evidence>
<accession>A0ABX7M6D1</accession>
<name>A0ABX7M6D1_9RHOO</name>
<evidence type="ECO:0000313" key="3">
    <source>
        <dbReference type="Proteomes" id="UP000663570"/>
    </source>
</evidence>
<reference evidence="2 3" key="1">
    <citation type="submission" date="2021-02" db="EMBL/GenBank/DDBJ databases">
        <title>Niveibacterium changnyeongensis HC41.</title>
        <authorList>
            <person name="Kang M."/>
        </authorList>
    </citation>
    <scope>NUCLEOTIDE SEQUENCE [LARGE SCALE GENOMIC DNA]</scope>
    <source>
        <strain evidence="2 3">HC41</strain>
    </source>
</reference>
<keyword evidence="3" id="KW-1185">Reference proteome</keyword>